<accession>A0AAW1SIW1</accession>
<evidence type="ECO:0000256" key="11">
    <source>
        <dbReference type="ARBA" id="ARBA00023098"/>
    </source>
</evidence>
<dbReference type="EMBL" id="JALJOU010000003">
    <property type="protein sequence ID" value="KAK9845447.1"/>
    <property type="molecule type" value="Genomic_DNA"/>
</dbReference>
<evidence type="ECO:0000256" key="4">
    <source>
        <dbReference type="ARBA" id="ARBA00005420"/>
    </source>
</evidence>
<dbReference type="AlphaFoldDB" id="A0AAW1SIW1"/>
<dbReference type="GO" id="GO:0006071">
    <property type="term" value="P:glycerol metabolic process"/>
    <property type="evidence" value="ECO:0007669"/>
    <property type="project" value="UniProtKB-KW"/>
</dbReference>
<gene>
    <name evidence="15" type="ORF">WJX81_006629</name>
</gene>
<evidence type="ECO:0000256" key="3">
    <source>
        <dbReference type="ARBA" id="ARBA00005189"/>
    </source>
</evidence>
<keyword evidence="7" id="KW-0812">Transmembrane</keyword>
<dbReference type="GO" id="GO:0004144">
    <property type="term" value="F:diacylglycerol O-acyltransferase activity"/>
    <property type="evidence" value="ECO:0007669"/>
    <property type="project" value="UniProtKB-ARBA"/>
</dbReference>
<keyword evidence="10" id="KW-1133">Transmembrane helix</keyword>
<evidence type="ECO:0000256" key="6">
    <source>
        <dbReference type="ARBA" id="ARBA00022679"/>
    </source>
</evidence>
<evidence type="ECO:0000313" key="15">
    <source>
        <dbReference type="EMBL" id="KAK9845447.1"/>
    </source>
</evidence>
<evidence type="ECO:0000256" key="5">
    <source>
        <dbReference type="ARBA" id="ARBA00022516"/>
    </source>
</evidence>
<comment type="subcellular location">
    <subcellularLocation>
        <location evidence="1 14">Endoplasmic reticulum membrane</location>
        <topology evidence="1 14">Multi-pass membrane protein</topology>
    </subcellularLocation>
</comment>
<evidence type="ECO:0000256" key="12">
    <source>
        <dbReference type="ARBA" id="ARBA00023136"/>
    </source>
</evidence>
<dbReference type="Pfam" id="PF03982">
    <property type="entry name" value="DAGAT"/>
    <property type="match status" value="1"/>
</dbReference>
<evidence type="ECO:0000313" key="16">
    <source>
        <dbReference type="Proteomes" id="UP001445335"/>
    </source>
</evidence>
<dbReference type="GO" id="GO:0019432">
    <property type="term" value="P:triglyceride biosynthetic process"/>
    <property type="evidence" value="ECO:0007669"/>
    <property type="project" value="TreeGrafter"/>
</dbReference>
<comment type="caution">
    <text evidence="15">The sequence shown here is derived from an EMBL/GenBank/DDBJ whole genome shotgun (WGS) entry which is preliminary data.</text>
</comment>
<sequence length="333" mass="36832">MPGQRQASVSEKLGALSYILFFSGGLWGWLLYFSLLYYCGWYLLYILVGPGPFGPRAAYEGTFPGALRGLGNWKKCAQYCPMTLVKTADLDPDKTYLFGFHPHGVISLSAFITFATEALEFSRVFPGITPHMLTLVQNFYVPFMREFLLLHGVCNCARRTCLTLLSKGSGNAIVLCVGGAREALLAEPGTFEIVLGKRLGFVRVAVQTGASLVPVLSFGENNLFATYRPDRASRLAKVQSWLLRVVGLGFPVIRGTGLFNARIGLLPKQGPIRVVVGKPVEVPRLPPGIDVRSKEGQKVVLEAHAKYCVALRHIWHTYKDRFAMERTGTMRIL</sequence>
<keyword evidence="9 14" id="KW-0256">Endoplasmic reticulum</keyword>
<evidence type="ECO:0000256" key="10">
    <source>
        <dbReference type="ARBA" id="ARBA00022989"/>
    </source>
</evidence>
<keyword evidence="12" id="KW-0472">Membrane</keyword>
<name>A0AAW1SIW1_9CHLO</name>
<dbReference type="PANTHER" id="PTHR12317:SF0">
    <property type="entry name" value="ACYLTRANSFERASE"/>
    <property type="match status" value="1"/>
</dbReference>
<evidence type="ECO:0000256" key="2">
    <source>
        <dbReference type="ARBA" id="ARBA00004771"/>
    </source>
</evidence>
<keyword evidence="16" id="KW-1185">Reference proteome</keyword>
<keyword evidence="8" id="KW-0319">Glycerol metabolism</keyword>
<dbReference type="Proteomes" id="UP001445335">
    <property type="component" value="Unassembled WGS sequence"/>
</dbReference>
<dbReference type="GO" id="GO:0005789">
    <property type="term" value="C:endoplasmic reticulum membrane"/>
    <property type="evidence" value="ECO:0007669"/>
    <property type="project" value="UniProtKB-SubCell"/>
</dbReference>
<evidence type="ECO:0000256" key="1">
    <source>
        <dbReference type="ARBA" id="ARBA00004477"/>
    </source>
</evidence>
<dbReference type="CDD" id="cd07987">
    <property type="entry name" value="LPLAT_MGAT-like"/>
    <property type="match status" value="1"/>
</dbReference>
<protein>
    <recommendedName>
        <fullName evidence="14">Acyltransferase</fullName>
        <ecNumber evidence="14">2.3.1.-</ecNumber>
    </recommendedName>
</protein>
<evidence type="ECO:0000256" key="9">
    <source>
        <dbReference type="ARBA" id="ARBA00022824"/>
    </source>
</evidence>
<keyword evidence="6 14" id="KW-0808">Transferase</keyword>
<keyword evidence="11" id="KW-0443">Lipid metabolism</keyword>
<keyword evidence="13" id="KW-0012">Acyltransferase</keyword>
<evidence type="ECO:0000256" key="8">
    <source>
        <dbReference type="ARBA" id="ARBA00022798"/>
    </source>
</evidence>
<proteinExistence type="inferred from homology"/>
<evidence type="ECO:0000256" key="13">
    <source>
        <dbReference type="ARBA" id="ARBA00023315"/>
    </source>
</evidence>
<organism evidence="15 16">
    <name type="scientific">Elliptochloris bilobata</name>
    <dbReference type="NCBI Taxonomy" id="381761"/>
    <lineage>
        <taxon>Eukaryota</taxon>
        <taxon>Viridiplantae</taxon>
        <taxon>Chlorophyta</taxon>
        <taxon>core chlorophytes</taxon>
        <taxon>Trebouxiophyceae</taxon>
        <taxon>Trebouxiophyceae incertae sedis</taxon>
        <taxon>Elliptochloris clade</taxon>
        <taxon>Elliptochloris</taxon>
    </lineage>
</organism>
<evidence type="ECO:0000256" key="7">
    <source>
        <dbReference type="ARBA" id="ARBA00022692"/>
    </source>
</evidence>
<comment type="similarity">
    <text evidence="4 14">Belongs to the diacylglycerol acyltransferase family.</text>
</comment>
<keyword evidence="5" id="KW-0444">Lipid biosynthesis</keyword>
<evidence type="ECO:0000256" key="14">
    <source>
        <dbReference type="RuleBase" id="RU367023"/>
    </source>
</evidence>
<reference evidence="15 16" key="1">
    <citation type="journal article" date="2024" name="Nat. Commun.">
        <title>Phylogenomics reveals the evolutionary origins of lichenization in chlorophyte algae.</title>
        <authorList>
            <person name="Puginier C."/>
            <person name="Libourel C."/>
            <person name="Otte J."/>
            <person name="Skaloud P."/>
            <person name="Haon M."/>
            <person name="Grisel S."/>
            <person name="Petersen M."/>
            <person name="Berrin J.G."/>
            <person name="Delaux P.M."/>
            <person name="Dal Grande F."/>
            <person name="Keller J."/>
        </authorList>
    </citation>
    <scope>NUCLEOTIDE SEQUENCE [LARGE SCALE GENOMIC DNA]</scope>
    <source>
        <strain evidence="15 16">SAG 245.80</strain>
    </source>
</reference>
<dbReference type="InterPro" id="IPR007130">
    <property type="entry name" value="DAGAT"/>
</dbReference>
<dbReference type="PANTHER" id="PTHR12317">
    <property type="entry name" value="DIACYLGLYCEROL O-ACYLTRANSFERASE"/>
    <property type="match status" value="1"/>
</dbReference>
<comment type="pathway">
    <text evidence="2">Glycerolipid metabolism; triacylglycerol biosynthesis.</text>
</comment>
<dbReference type="EC" id="2.3.1.-" evidence="14"/>
<comment type="pathway">
    <text evidence="3">Lipid metabolism.</text>
</comment>